<dbReference type="InterPro" id="IPR031567">
    <property type="entry name" value="CRIM_dom"/>
</dbReference>
<reference evidence="6" key="1">
    <citation type="journal article" date="2023" name="Commun. Biol.">
        <title>Genome analysis of Parmales, the sister group of diatoms, reveals the evolutionary specialization of diatoms from phago-mixotrophs to photoautotrophs.</title>
        <authorList>
            <person name="Ban H."/>
            <person name="Sato S."/>
            <person name="Yoshikawa S."/>
            <person name="Yamada K."/>
            <person name="Nakamura Y."/>
            <person name="Ichinomiya M."/>
            <person name="Sato N."/>
            <person name="Blanc-Mathieu R."/>
            <person name="Endo H."/>
            <person name="Kuwata A."/>
            <person name="Ogata H."/>
        </authorList>
    </citation>
    <scope>NUCLEOTIDE SEQUENCE [LARGE SCALE GENOMIC DNA]</scope>
    <source>
        <strain evidence="6">NIES 3700</strain>
    </source>
</reference>
<comment type="similarity">
    <text evidence="1">Belongs to the SIN1 family.</text>
</comment>
<feature type="region of interest" description="Disordered" evidence="2">
    <location>
        <begin position="383"/>
        <end position="403"/>
    </location>
</feature>
<gene>
    <name evidence="5" type="ORF">TrLO_g10669</name>
</gene>
<sequence length="547" mass="60848">MLFSRIDRVDTFTRSARSKLTKSGPDFHDSQHLEVEQLLSSSPPLPLPESPIARRSSIDEMGRGWAGGGKPPPLGAGGGGRRGSPSPSPTPMDEAGGERGGEEKKVVGDKKKKKGGEGEKRPELKFEKVKVVVEGVEGGGGGEVGLLTGLLDTGGKFDTKETIPLKIYLPDCSPLKFKLDEEATVEEAIAATLSNWLETTGGGDTGDLRLHAHAPQCYELRLHEGDGEPDEDFPALDRSRPIKNFGDGDEFEYVLCLIPGVSVPPADSISLNVSSMSSARVRMMSRTSGVSGKACVKIHLPDHTYKIVESPGEAPVKNMMDRLLSRFMPGTSLMTQQFEFHVNDADRKRLGLVRSRVDDTAILKNLNVEELFLRQKAYADDPVMKSEKEKQEKKGGEDDQPDLESFMFDDITAGRYKEFDIVKKNRFGRRQERRMGIDNVKIYNMKRGSPSGFAGKVFTAYRLISTVRRIDFIKKEAGGFFGEEEEDDFCNLRIDFEEEDKRIMSWEITAASKLECAEIVAKIRYLQNKTKQRNMLEELSKKNLMQN</sequence>
<feature type="region of interest" description="Disordered" evidence="2">
    <location>
        <begin position="18"/>
        <end position="121"/>
    </location>
</feature>
<comment type="caution">
    <text evidence="5">The sequence shown here is derived from an EMBL/GenBank/DDBJ whole genome shotgun (WGS) entry which is preliminary data.</text>
</comment>
<organism evidence="5 6">
    <name type="scientific">Triparma laevis f. longispina</name>
    <dbReference type="NCBI Taxonomy" id="1714387"/>
    <lineage>
        <taxon>Eukaryota</taxon>
        <taxon>Sar</taxon>
        <taxon>Stramenopiles</taxon>
        <taxon>Ochrophyta</taxon>
        <taxon>Bolidophyceae</taxon>
        <taxon>Parmales</taxon>
        <taxon>Triparmaceae</taxon>
        <taxon>Triparma</taxon>
    </lineage>
</organism>
<evidence type="ECO:0000256" key="2">
    <source>
        <dbReference type="SAM" id="MobiDB-lite"/>
    </source>
</evidence>
<evidence type="ECO:0000256" key="1">
    <source>
        <dbReference type="ARBA" id="ARBA00009407"/>
    </source>
</evidence>
<dbReference type="InterPro" id="IPR031313">
    <property type="entry name" value="Sin1_PH_dom"/>
</dbReference>
<dbReference type="AlphaFoldDB" id="A0A9W7A2Q5"/>
<dbReference type="PANTHER" id="PTHR13335">
    <property type="entry name" value="TARGET OF RAPAMYCIN COMPLEX 2 SUBUNIT MAPKAP1"/>
    <property type="match status" value="1"/>
</dbReference>
<dbReference type="Pfam" id="PF16978">
    <property type="entry name" value="CRIM"/>
    <property type="match status" value="1"/>
</dbReference>
<dbReference type="Proteomes" id="UP001165122">
    <property type="component" value="Unassembled WGS sequence"/>
</dbReference>
<dbReference type="OrthoDB" id="241990at2759"/>
<feature type="compositionally biased region" description="Basic and acidic residues" evidence="2">
    <location>
        <begin position="96"/>
        <end position="121"/>
    </location>
</feature>
<feature type="domain" description="SIN1-type PH" evidence="4">
    <location>
        <begin position="415"/>
        <end position="526"/>
    </location>
</feature>
<dbReference type="GO" id="GO:0005546">
    <property type="term" value="F:phosphatidylinositol-4,5-bisphosphate binding"/>
    <property type="evidence" value="ECO:0007669"/>
    <property type="project" value="TreeGrafter"/>
</dbReference>
<proteinExistence type="inferred from homology"/>
<feature type="compositionally biased region" description="Basic and acidic residues" evidence="2">
    <location>
        <begin position="383"/>
        <end position="397"/>
    </location>
</feature>
<dbReference type="PANTHER" id="PTHR13335:SF1">
    <property type="entry name" value="TARGET OF RAPAMYCIN COMPLEX 2 SUBUNIT MAPKAP1"/>
    <property type="match status" value="1"/>
</dbReference>
<evidence type="ECO:0000259" key="4">
    <source>
        <dbReference type="Pfam" id="PF16979"/>
    </source>
</evidence>
<protein>
    <submittedName>
        <fullName evidence="5">Uncharacterized protein</fullName>
    </submittedName>
</protein>
<dbReference type="GO" id="GO:0031932">
    <property type="term" value="C:TORC2 complex"/>
    <property type="evidence" value="ECO:0007669"/>
    <property type="project" value="InterPro"/>
</dbReference>
<feature type="domain" description="CRIM" evidence="3">
    <location>
        <begin position="156"/>
        <end position="250"/>
    </location>
</feature>
<name>A0A9W7A2Q5_9STRA</name>
<dbReference type="GO" id="GO:0005737">
    <property type="term" value="C:cytoplasm"/>
    <property type="evidence" value="ECO:0007669"/>
    <property type="project" value="TreeGrafter"/>
</dbReference>
<dbReference type="EMBL" id="BRXW01000524">
    <property type="protein sequence ID" value="GMH62986.1"/>
    <property type="molecule type" value="Genomic_DNA"/>
</dbReference>
<keyword evidence="6" id="KW-1185">Reference proteome</keyword>
<feature type="compositionally biased region" description="Basic and acidic residues" evidence="2">
    <location>
        <begin position="25"/>
        <end position="35"/>
    </location>
</feature>
<evidence type="ECO:0000313" key="6">
    <source>
        <dbReference type="Proteomes" id="UP001165122"/>
    </source>
</evidence>
<dbReference type="GO" id="GO:0038203">
    <property type="term" value="P:TORC2 signaling"/>
    <property type="evidence" value="ECO:0007669"/>
    <property type="project" value="TreeGrafter"/>
</dbReference>
<feature type="compositionally biased region" description="Gly residues" evidence="2">
    <location>
        <begin position="64"/>
        <end position="82"/>
    </location>
</feature>
<accession>A0A9W7A2Q5</accession>
<evidence type="ECO:0000313" key="5">
    <source>
        <dbReference type="EMBL" id="GMH62986.1"/>
    </source>
</evidence>
<dbReference type="GO" id="GO:0005886">
    <property type="term" value="C:plasma membrane"/>
    <property type="evidence" value="ECO:0007669"/>
    <property type="project" value="TreeGrafter"/>
</dbReference>
<dbReference type="InterPro" id="IPR008828">
    <property type="entry name" value="Sin1/Avo1"/>
</dbReference>
<evidence type="ECO:0000259" key="3">
    <source>
        <dbReference type="Pfam" id="PF16978"/>
    </source>
</evidence>
<dbReference type="Pfam" id="PF16979">
    <property type="entry name" value="SIN1_PH"/>
    <property type="match status" value="1"/>
</dbReference>